<reference evidence="6 7" key="1">
    <citation type="journal article" date="2015" name="ISME J.">
        <title>Genomic and phenotypic differentiation among Methanosarcina mazei populations from Columbia River sediment.</title>
        <authorList>
            <person name="Youngblut N.D."/>
            <person name="Wirth J.S."/>
            <person name="Henriksen J.R."/>
            <person name="Smith M."/>
            <person name="Simon H."/>
            <person name="Metcalf W.W."/>
            <person name="Whitaker R.J."/>
        </authorList>
    </citation>
    <scope>NUCLEOTIDE SEQUENCE [LARGE SCALE GENOMIC DNA]</scope>
    <source>
        <strain evidence="5 6">1.H.M.2.1</strain>
        <strain evidence="4 7">2.F.A.2.4</strain>
    </source>
</reference>
<comment type="caution">
    <text evidence="4">The sequence shown here is derived from an EMBL/GenBank/DDBJ whole genome shotgun (WGS) entry which is preliminary data.</text>
</comment>
<dbReference type="InterPro" id="IPR016193">
    <property type="entry name" value="Cytidine_deaminase-like"/>
</dbReference>
<dbReference type="SUPFAM" id="SSF53927">
    <property type="entry name" value="Cytidine deaminase-like"/>
    <property type="match status" value="1"/>
</dbReference>
<gene>
    <name evidence="3" type="primary">fdhD</name>
    <name evidence="4" type="ORF">DU47_13525</name>
    <name evidence="5" type="ORF">DU80_06765</name>
</gene>
<dbReference type="GO" id="GO:0016783">
    <property type="term" value="F:sulfurtransferase activity"/>
    <property type="evidence" value="ECO:0007669"/>
    <property type="project" value="InterPro"/>
</dbReference>
<protein>
    <recommendedName>
        <fullName evidence="3">Sulfur carrier protein FdhD</fullName>
    </recommendedName>
</protein>
<dbReference type="Proteomes" id="UP000034578">
    <property type="component" value="Unassembled WGS sequence"/>
</dbReference>
<dbReference type="InterPro" id="IPR003786">
    <property type="entry name" value="FdhD"/>
</dbReference>
<dbReference type="EMBL" id="JJOS01000012">
    <property type="protein sequence ID" value="KKG06253.1"/>
    <property type="molecule type" value="Genomic_DNA"/>
</dbReference>
<dbReference type="EMBL" id="JJQU01000082">
    <property type="protein sequence ID" value="KKH87464.1"/>
    <property type="molecule type" value="Genomic_DNA"/>
</dbReference>
<dbReference type="Gene3D" id="3.10.20.10">
    <property type="match status" value="1"/>
</dbReference>
<dbReference type="PATRIC" id="fig|2209.56.peg.1477"/>
<sequence length="264" mass="28829">MYSTVPCIKYDNGSMVPSSHEIVMEVPLAVFVNGRNALTAMVSPTMLEEFVTGFLYTEKIIRKLEDIESMRIEKSRDKNRDENGIGTLSASVLTKNPFSIMFSSKTVLSGCGGDTSYVDAERLPKIQSDLVIDVSTIKSIMKEALISDLHTRTGGIHIVGLFGPDGKVCVIEDIGRHNALDKVIGYGLKHGVDFSRTVVTCSGRLSSEMVRKCLMANIPVIASRGATTTLAISMAEQAGLTIIGFVRSQKMNIYTGVERVRNKE</sequence>
<keyword evidence="2 3" id="KW-0501">Molybdenum cofactor biosynthesis</keyword>
<dbReference type="Pfam" id="PF02634">
    <property type="entry name" value="FdhD-NarQ"/>
    <property type="match status" value="1"/>
</dbReference>
<feature type="active site" description="Cysteine persulfide intermediate" evidence="3">
    <location>
        <position position="111"/>
    </location>
</feature>
<dbReference type="NCBIfam" id="TIGR00129">
    <property type="entry name" value="fdhD_narQ"/>
    <property type="match status" value="1"/>
</dbReference>
<dbReference type="PANTHER" id="PTHR30592:SF1">
    <property type="entry name" value="SULFUR CARRIER PROTEIN FDHD"/>
    <property type="match status" value="1"/>
</dbReference>
<evidence type="ECO:0000313" key="7">
    <source>
        <dbReference type="Proteomes" id="UP000034578"/>
    </source>
</evidence>
<dbReference type="Gene3D" id="3.40.140.10">
    <property type="entry name" value="Cytidine Deaminase, domain 2"/>
    <property type="match status" value="1"/>
</dbReference>
<dbReference type="GeneID" id="97802301"/>
<dbReference type="HAMAP" id="MF_00187">
    <property type="entry name" value="FdhD"/>
    <property type="match status" value="1"/>
</dbReference>
<dbReference type="GO" id="GO:0097163">
    <property type="term" value="F:sulfur carrier activity"/>
    <property type="evidence" value="ECO:0007669"/>
    <property type="project" value="UniProtKB-UniRule"/>
</dbReference>
<evidence type="ECO:0000313" key="5">
    <source>
        <dbReference type="EMBL" id="KKH87464.1"/>
    </source>
</evidence>
<name>A0A0F8DUD2_METMZ</name>
<evidence type="ECO:0000256" key="1">
    <source>
        <dbReference type="ARBA" id="ARBA00022490"/>
    </source>
</evidence>
<comment type="function">
    <text evidence="3">Required for formate dehydrogenase (FDH) activity. Acts as a sulfur carrier protein that transfers sulfur from IscS to the molybdenum cofactor prior to its insertion into FDH.</text>
</comment>
<dbReference type="PANTHER" id="PTHR30592">
    <property type="entry name" value="FORMATE DEHYDROGENASE"/>
    <property type="match status" value="1"/>
</dbReference>
<organism evidence="4 7">
    <name type="scientific">Methanosarcina mazei</name>
    <name type="common">Methanosarcina frisia</name>
    <dbReference type="NCBI Taxonomy" id="2209"/>
    <lineage>
        <taxon>Archaea</taxon>
        <taxon>Methanobacteriati</taxon>
        <taxon>Methanobacteriota</taxon>
        <taxon>Stenosarchaea group</taxon>
        <taxon>Methanomicrobia</taxon>
        <taxon>Methanosarcinales</taxon>
        <taxon>Methanosarcinaceae</taxon>
        <taxon>Methanosarcina</taxon>
    </lineage>
</organism>
<evidence type="ECO:0000313" key="6">
    <source>
        <dbReference type="Proteomes" id="UP000034152"/>
    </source>
</evidence>
<dbReference type="RefSeq" id="WP_048048154.1">
    <property type="nucleotide sequence ID" value="NZ_AP019780.1"/>
</dbReference>
<keyword evidence="7" id="KW-1185">Reference proteome</keyword>
<evidence type="ECO:0000256" key="3">
    <source>
        <dbReference type="HAMAP-Rule" id="MF_00187"/>
    </source>
</evidence>
<keyword evidence="1 3" id="KW-0963">Cytoplasm</keyword>
<comment type="subcellular location">
    <subcellularLocation>
        <location evidence="3">Cytoplasm</location>
    </subcellularLocation>
</comment>
<dbReference type="Proteomes" id="UP000034152">
    <property type="component" value="Unassembled WGS sequence"/>
</dbReference>
<comment type="similarity">
    <text evidence="3">Belongs to the FdhD family.</text>
</comment>
<proteinExistence type="inferred from homology"/>
<dbReference type="GO" id="GO:0006777">
    <property type="term" value="P:Mo-molybdopterin cofactor biosynthetic process"/>
    <property type="evidence" value="ECO:0007669"/>
    <property type="project" value="UniProtKB-UniRule"/>
</dbReference>
<evidence type="ECO:0000256" key="2">
    <source>
        <dbReference type="ARBA" id="ARBA00023150"/>
    </source>
</evidence>
<dbReference type="GO" id="GO:0005737">
    <property type="term" value="C:cytoplasm"/>
    <property type="evidence" value="ECO:0007669"/>
    <property type="project" value="UniProtKB-SubCell"/>
</dbReference>
<feature type="binding site" evidence="3">
    <location>
        <begin position="245"/>
        <end position="250"/>
    </location>
    <ligand>
        <name>Mo-bis(molybdopterin guanine dinucleotide)</name>
        <dbReference type="ChEBI" id="CHEBI:60539"/>
    </ligand>
</feature>
<dbReference type="AlphaFoldDB" id="A0A0F8DUD2"/>
<evidence type="ECO:0000313" key="4">
    <source>
        <dbReference type="EMBL" id="KKG06253.1"/>
    </source>
</evidence>
<accession>A0A0F8DUD2</accession>
<dbReference type="PIRSF" id="PIRSF015626">
    <property type="entry name" value="FdhD"/>
    <property type="match status" value="1"/>
</dbReference>